<dbReference type="Gene3D" id="1.10.472.10">
    <property type="entry name" value="Cyclin-like"/>
    <property type="match status" value="2"/>
</dbReference>
<gene>
    <name evidence="1" type="ORF">SASPL_138085</name>
</gene>
<reference evidence="1" key="2">
    <citation type="submission" date="2020-08" db="EMBL/GenBank/DDBJ databases">
        <title>Plant Genome Project.</title>
        <authorList>
            <person name="Zhang R.-G."/>
        </authorList>
    </citation>
    <scope>NUCLEOTIDE SEQUENCE</scope>
    <source>
        <strain evidence="1">Huo1</strain>
        <tissue evidence="1">Leaf</tissue>
    </source>
</reference>
<keyword evidence="2" id="KW-1185">Reference proteome</keyword>
<organism evidence="1">
    <name type="scientific">Salvia splendens</name>
    <name type="common">Scarlet sage</name>
    <dbReference type="NCBI Taxonomy" id="180675"/>
    <lineage>
        <taxon>Eukaryota</taxon>
        <taxon>Viridiplantae</taxon>
        <taxon>Streptophyta</taxon>
        <taxon>Embryophyta</taxon>
        <taxon>Tracheophyta</taxon>
        <taxon>Spermatophyta</taxon>
        <taxon>Magnoliopsida</taxon>
        <taxon>eudicotyledons</taxon>
        <taxon>Gunneridae</taxon>
        <taxon>Pentapetalae</taxon>
        <taxon>asterids</taxon>
        <taxon>lamiids</taxon>
        <taxon>Lamiales</taxon>
        <taxon>Lamiaceae</taxon>
        <taxon>Nepetoideae</taxon>
        <taxon>Mentheae</taxon>
        <taxon>Salviinae</taxon>
        <taxon>Salvia</taxon>
        <taxon>Salvia subgen. Calosphace</taxon>
        <taxon>core Calosphace</taxon>
    </lineage>
</organism>
<accession>A0A8X8WSW0</accession>
<sequence>MVNFIYELQDNDGGLIFNSAMIERMEMLILGALKWQMRSVNPFSFLNYFVSLFDSGDDERLIQALKNREAQIIFKSQHDLIAARCFTGLGGGGAIWFSCAGGKYVGASREGGDERAAREKGDGSELLVSDHCQILISCCNAEGLAIFGFV</sequence>
<dbReference type="EMBL" id="PNBA02000014">
    <property type="protein sequence ID" value="KAG6401235.1"/>
    <property type="molecule type" value="Genomic_DNA"/>
</dbReference>
<reference evidence="1" key="1">
    <citation type="submission" date="2018-01" db="EMBL/GenBank/DDBJ databases">
        <authorList>
            <person name="Mao J.F."/>
        </authorList>
    </citation>
    <scope>NUCLEOTIDE SEQUENCE</scope>
    <source>
        <strain evidence="1">Huo1</strain>
        <tissue evidence="1">Leaf</tissue>
    </source>
</reference>
<proteinExistence type="predicted"/>
<dbReference type="Proteomes" id="UP000298416">
    <property type="component" value="Unassembled WGS sequence"/>
</dbReference>
<comment type="caution">
    <text evidence="1">The sequence shown here is derived from an EMBL/GenBank/DDBJ whole genome shotgun (WGS) entry which is preliminary data.</text>
</comment>
<evidence type="ECO:0000313" key="2">
    <source>
        <dbReference type="Proteomes" id="UP000298416"/>
    </source>
</evidence>
<name>A0A8X8WSW0_SALSN</name>
<evidence type="ECO:0000313" key="1">
    <source>
        <dbReference type="EMBL" id="KAG6401235.1"/>
    </source>
</evidence>
<dbReference type="AlphaFoldDB" id="A0A8X8WSW0"/>
<protein>
    <submittedName>
        <fullName evidence="1">Uncharacterized protein</fullName>
    </submittedName>
</protein>